<feature type="transmembrane region" description="Helical" evidence="5">
    <location>
        <begin position="84"/>
        <end position="107"/>
    </location>
</feature>
<keyword evidence="4 5" id="KW-0472">Membrane</keyword>
<sequence length="283" mass="30448">MNEALNSTGPMLGTISGAWQKIVSFMPNIAGAILLMVVGYFLARLAHKVITSVVDKLGVSRLADTIGVTRALRRARIRRKVPELVGLVFFWVIILLFIVLSVEVLGLDKVSSALNEMLLYFPKVLAALVIIAVGLFIAQFIQGLVETAAHGVGLEYSRNLGKLAYAGIIIIVVSLAIGELDIETALLNAVIIITLSAFALAASLSLGLATKHLSKAIVSGVYVRELLNVGDEIEIDGQRGVVEEVSTLKTFIRLDDESLLSIPNEQLIQSTYKLIKVASPNSD</sequence>
<dbReference type="GO" id="GO:0008381">
    <property type="term" value="F:mechanosensitive monoatomic ion channel activity"/>
    <property type="evidence" value="ECO:0007669"/>
    <property type="project" value="InterPro"/>
</dbReference>
<comment type="subunit">
    <text evidence="5">Homoheptamer.</text>
</comment>
<evidence type="ECO:0000313" key="7">
    <source>
        <dbReference type="EMBL" id="AJQ96884.1"/>
    </source>
</evidence>
<dbReference type="AlphaFoldDB" id="A0A0C5W2I1"/>
<dbReference type="Proteomes" id="UP000032266">
    <property type="component" value="Chromosome"/>
</dbReference>
<comment type="similarity">
    <text evidence="5">Belongs to the MscS (TC 1.A.23) family.</text>
</comment>
<feature type="transmembrane region" description="Helical" evidence="5">
    <location>
        <begin position="162"/>
        <end position="180"/>
    </location>
</feature>
<dbReference type="InterPro" id="IPR006685">
    <property type="entry name" value="MscS_channel_2nd"/>
</dbReference>
<feature type="domain" description="Mechanosensitive ion channel MscS" evidence="6">
    <location>
        <begin position="226"/>
        <end position="271"/>
    </location>
</feature>
<dbReference type="GO" id="GO:0005886">
    <property type="term" value="C:plasma membrane"/>
    <property type="evidence" value="ECO:0007669"/>
    <property type="project" value="UniProtKB-SubCell"/>
</dbReference>
<dbReference type="OrthoDB" id="6225269at2"/>
<dbReference type="SUPFAM" id="SSF50182">
    <property type="entry name" value="Sm-like ribonucleoproteins"/>
    <property type="match status" value="1"/>
</dbReference>
<protein>
    <recommendedName>
        <fullName evidence="5">Small-conductance mechanosensitive channel</fullName>
    </recommendedName>
</protein>
<evidence type="ECO:0000256" key="5">
    <source>
        <dbReference type="RuleBase" id="RU369025"/>
    </source>
</evidence>
<proteinExistence type="inferred from homology"/>
<dbReference type="Gene3D" id="1.10.287.1260">
    <property type="match status" value="1"/>
</dbReference>
<evidence type="ECO:0000259" key="6">
    <source>
        <dbReference type="Pfam" id="PF00924"/>
    </source>
</evidence>
<evidence type="ECO:0000256" key="4">
    <source>
        <dbReference type="ARBA" id="ARBA00023136"/>
    </source>
</evidence>
<dbReference type="Gene3D" id="2.30.30.60">
    <property type="match status" value="1"/>
</dbReference>
<evidence type="ECO:0000256" key="1">
    <source>
        <dbReference type="ARBA" id="ARBA00004370"/>
    </source>
</evidence>
<dbReference type="HOGENOM" id="CLU_049564_1_1_6"/>
<keyword evidence="5" id="KW-0997">Cell inner membrane</keyword>
<evidence type="ECO:0000313" key="8">
    <source>
        <dbReference type="Proteomes" id="UP000032266"/>
    </source>
</evidence>
<dbReference type="InterPro" id="IPR045275">
    <property type="entry name" value="MscS_archaea/bacteria_type"/>
</dbReference>
<dbReference type="STRING" id="1445510.YC6258_04852"/>
<keyword evidence="3 5" id="KW-1133">Transmembrane helix</keyword>
<reference evidence="7 8" key="1">
    <citation type="submission" date="2014-01" db="EMBL/GenBank/DDBJ databases">
        <title>Full genme sequencing of cellulolytic bacterium Gynuella sunshinyii YC6258T gen. nov., sp. nov.</title>
        <authorList>
            <person name="Khan H."/>
            <person name="Chung E.J."/>
            <person name="Chung Y.R."/>
        </authorList>
    </citation>
    <scope>NUCLEOTIDE SEQUENCE [LARGE SCALE GENOMIC DNA]</scope>
    <source>
        <strain evidence="7 8">YC6258</strain>
    </source>
</reference>
<comment type="subcellular location">
    <subcellularLocation>
        <location evidence="5">Cell inner membrane</location>
        <topology evidence="5">Multi-pass membrane protein</topology>
    </subcellularLocation>
    <subcellularLocation>
        <location evidence="1">Membrane</location>
    </subcellularLocation>
</comment>
<name>A0A0C5W2I1_9GAMM</name>
<keyword evidence="5" id="KW-1003">Cell membrane</keyword>
<evidence type="ECO:0000256" key="2">
    <source>
        <dbReference type="ARBA" id="ARBA00022692"/>
    </source>
</evidence>
<organism evidence="7 8">
    <name type="scientific">Gynuella sunshinyii YC6258</name>
    <dbReference type="NCBI Taxonomy" id="1445510"/>
    <lineage>
        <taxon>Bacteria</taxon>
        <taxon>Pseudomonadati</taxon>
        <taxon>Pseudomonadota</taxon>
        <taxon>Gammaproteobacteria</taxon>
        <taxon>Oceanospirillales</taxon>
        <taxon>Saccharospirillaceae</taxon>
        <taxon>Gynuella</taxon>
    </lineage>
</organism>
<dbReference type="Pfam" id="PF00924">
    <property type="entry name" value="MS_channel_2nd"/>
    <property type="match status" value="1"/>
</dbReference>
<dbReference type="KEGG" id="gsn:YC6258_04852"/>
<accession>A0A0C5W2I1</accession>
<feature type="transmembrane region" description="Helical" evidence="5">
    <location>
        <begin position="186"/>
        <end position="209"/>
    </location>
</feature>
<gene>
    <name evidence="7" type="ORF">YC6258_04852</name>
</gene>
<dbReference type="InterPro" id="IPR010920">
    <property type="entry name" value="LSM_dom_sf"/>
</dbReference>
<comment type="caution">
    <text evidence="5">Lacks conserved residue(s) required for the propagation of feature annotation.</text>
</comment>
<keyword evidence="5" id="KW-0813">Transport</keyword>
<dbReference type="RefSeq" id="WP_052830474.1">
    <property type="nucleotide sequence ID" value="NZ_CP007142.1"/>
</dbReference>
<dbReference type="InterPro" id="IPR023408">
    <property type="entry name" value="MscS_beta-dom_sf"/>
</dbReference>
<dbReference type="Pfam" id="PF05552">
    <property type="entry name" value="MS_channel_1st_1"/>
    <property type="match status" value="2"/>
</dbReference>
<evidence type="ECO:0000256" key="3">
    <source>
        <dbReference type="ARBA" id="ARBA00022989"/>
    </source>
</evidence>
<dbReference type="EMBL" id="CP007142">
    <property type="protein sequence ID" value="AJQ96884.1"/>
    <property type="molecule type" value="Genomic_DNA"/>
</dbReference>
<keyword evidence="5" id="KW-0406">Ion transport</keyword>
<dbReference type="PANTHER" id="PTHR30221">
    <property type="entry name" value="SMALL-CONDUCTANCE MECHANOSENSITIVE CHANNEL"/>
    <property type="match status" value="1"/>
</dbReference>
<dbReference type="PANTHER" id="PTHR30221:SF1">
    <property type="entry name" value="SMALL-CONDUCTANCE MECHANOSENSITIVE CHANNEL"/>
    <property type="match status" value="1"/>
</dbReference>
<keyword evidence="2 5" id="KW-0812">Transmembrane</keyword>
<feature type="transmembrane region" description="Helical" evidence="5">
    <location>
        <begin position="119"/>
        <end position="141"/>
    </location>
</feature>
<keyword evidence="8" id="KW-1185">Reference proteome</keyword>
<feature type="transmembrane region" description="Helical" evidence="5">
    <location>
        <begin position="22"/>
        <end position="43"/>
    </location>
</feature>
<dbReference type="InterPro" id="IPR008910">
    <property type="entry name" value="MSC_TM_helix"/>
</dbReference>
<comment type="function">
    <text evidence="5">Mechanosensitive channel that participates in the regulation of osmotic pressure changes within the cell, opening in response to stretch forces in the membrane lipid bilayer, without the need for other proteins. Contributes to normal resistance to hypoosmotic shock. Forms an ion channel of 1.0 nanosiemens conductance with a slight preference for anions.</text>
</comment>
<keyword evidence="5" id="KW-0407">Ion channel</keyword>